<dbReference type="HOGENOM" id="CLU_033975_0_0_10"/>
<gene>
    <name evidence="2" type="ORF">JoomaDRAFT_3786</name>
</gene>
<dbReference type="EMBL" id="JH651379">
    <property type="protein sequence ID" value="EIJ40716.1"/>
    <property type="molecule type" value="Genomic_DNA"/>
</dbReference>
<protein>
    <submittedName>
        <fullName evidence="2">Putative acyl-CoA transferase/carnitine dehydratase</fullName>
    </submittedName>
</protein>
<dbReference type="InterPro" id="IPR044855">
    <property type="entry name" value="CoA-Trfase_III_dom3_sf"/>
</dbReference>
<dbReference type="SUPFAM" id="SSF89796">
    <property type="entry name" value="CoA-transferase family III (CaiB/BaiF)"/>
    <property type="match status" value="1"/>
</dbReference>
<proteinExistence type="predicted"/>
<accession>I3CAS3</accession>
<name>I3CAS3_9FLAO</name>
<dbReference type="Pfam" id="PF02515">
    <property type="entry name" value="CoA_transf_3"/>
    <property type="match status" value="1"/>
</dbReference>
<dbReference type="AlphaFoldDB" id="I3CAS3"/>
<evidence type="ECO:0000256" key="1">
    <source>
        <dbReference type="ARBA" id="ARBA00022679"/>
    </source>
</evidence>
<sequence>MLPLKGITVLEFAQFMAGPSAGLKMADLGARVIKIERPKTGEAGRQIALKDIYIDESSMVFHTANRNKQSYAANLKSSEDLEKIKKLIAQADVMTHNFRPGVMEKIGLDYKTVSAINPKIIYGVVSGYGNVGPWAKKPGQDLLIQSLSGFVNLTGNKNDQPIASGLATSDIFTGGHLVQGILAALIQRNNTGKGAKIEVSLLESTLDIQFEVLTSYLNNGNVLPFRADQGNSHAYLDAPYGVYQTKDRYISVALTPLDELFSAMKIKLPDEFEDKSVWYEKRNDIMSYLAKEFVKETTAYWLSIFEPLDFKVSDVYNYHEFLNHEGYKVLKMDQEVITSDGIPMKTTRCPIRLDGERILNSKSAPKVGENNAIIDREFNLS</sequence>
<dbReference type="OrthoDB" id="9797653at2"/>
<evidence type="ECO:0000313" key="2">
    <source>
        <dbReference type="EMBL" id="EIJ40716.1"/>
    </source>
</evidence>
<keyword evidence="3" id="KW-1185">Reference proteome</keyword>
<dbReference type="InterPro" id="IPR050483">
    <property type="entry name" value="CoA-transferase_III_domain"/>
</dbReference>
<dbReference type="eggNOG" id="COG1804">
    <property type="taxonomic scope" value="Bacteria"/>
</dbReference>
<dbReference type="RefSeq" id="WP_008615231.1">
    <property type="nucleotide sequence ID" value="NZ_JH651379.1"/>
</dbReference>
<dbReference type="PANTHER" id="PTHR48207">
    <property type="entry name" value="SUCCINATE--HYDROXYMETHYLGLUTARATE COA-TRANSFERASE"/>
    <property type="match status" value="1"/>
</dbReference>
<dbReference type="GO" id="GO:0008410">
    <property type="term" value="F:CoA-transferase activity"/>
    <property type="evidence" value="ECO:0007669"/>
    <property type="project" value="TreeGrafter"/>
</dbReference>
<dbReference type="Proteomes" id="UP000004690">
    <property type="component" value="Unassembled WGS sequence"/>
</dbReference>
<keyword evidence="1 2" id="KW-0808">Transferase</keyword>
<dbReference type="STRING" id="926559.JoomaDRAFT_3786"/>
<dbReference type="Gene3D" id="3.40.50.10540">
    <property type="entry name" value="Crotonobetainyl-coa:carnitine coa-transferase, domain 1"/>
    <property type="match status" value="1"/>
</dbReference>
<organism evidence="2 3">
    <name type="scientific">Galbibacter orientalis DSM 19592</name>
    <dbReference type="NCBI Taxonomy" id="926559"/>
    <lineage>
        <taxon>Bacteria</taxon>
        <taxon>Pseudomonadati</taxon>
        <taxon>Bacteroidota</taxon>
        <taxon>Flavobacteriia</taxon>
        <taxon>Flavobacteriales</taxon>
        <taxon>Flavobacteriaceae</taxon>
        <taxon>Galbibacter</taxon>
    </lineage>
</organism>
<dbReference type="Gene3D" id="3.30.1540.10">
    <property type="entry name" value="formyl-coa transferase, domain 3"/>
    <property type="match status" value="1"/>
</dbReference>
<evidence type="ECO:0000313" key="3">
    <source>
        <dbReference type="Proteomes" id="UP000004690"/>
    </source>
</evidence>
<dbReference type="InterPro" id="IPR003673">
    <property type="entry name" value="CoA-Trfase_fam_III"/>
</dbReference>
<reference evidence="2 3" key="1">
    <citation type="submission" date="2012-02" db="EMBL/GenBank/DDBJ databases">
        <title>Improved High-Quality Draft genome of Joostella marina DSM 19592.</title>
        <authorList>
            <consortium name="US DOE Joint Genome Institute (JGI-PGF)"/>
            <person name="Lucas S."/>
            <person name="Copeland A."/>
            <person name="Lapidus A."/>
            <person name="Bruce D."/>
            <person name="Goodwin L."/>
            <person name="Pitluck S."/>
            <person name="Peters L."/>
            <person name="Chertkov O."/>
            <person name="Ovchinnikova G."/>
            <person name="Kyrpides N."/>
            <person name="Mavromatis K."/>
            <person name="Detter J.C."/>
            <person name="Han C."/>
            <person name="Land M."/>
            <person name="Hauser L."/>
            <person name="Markowitz V."/>
            <person name="Cheng J.-F."/>
            <person name="Hugenholtz P."/>
            <person name="Woyke T."/>
            <person name="Wu D."/>
            <person name="Tindall B."/>
            <person name="Brambilla E."/>
            <person name="Klenk H.-P."/>
            <person name="Eisen J.A."/>
        </authorList>
    </citation>
    <scope>NUCLEOTIDE SEQUENCE [LARGE SCALE GENOMIC DNA]</scope>
    <source>
        <strain evidence="2 3">DSM 19592</strain>
    </source>
</reference>
<dbReference type="PANTHER" id="PTHR48207:SF4">
    <property type="entry name" value="BLL6097 PROTEIN"/>
    <property type="match status" value="1"/>
</dbReference>
<dbReference type="InterPro" id="IPR023606">
    <property type="entry name" value="CoA-Trfase_III_dom_1_sf"/>
</dbReference>